<dbReference type="EMBL" id="PVZC01000004">
    <property type="protein sequence ID" value="PRX98671.1"/>
    <property type="molecule type" value="Genomic_DNA"/>
</dbReference>
<dbReference type="Gene3D" id="2.60.120.10">
    <property type="entry name" value="Jelly Rolls"/>
    <property type="match status" value="2"/>
</dbReference>
<protein>
    <recommendedName>
        <fullName evidence="3">mannose-6-phosphate isomerase</fullName>
        <ecNumber evidence="3">5.3.1.8</ecNumber>
    </recommendedName>
</protein>
<dbReference type="InterPro" id="IPR011051">
    <property type="entry name" value="RmlC_Cupin_sf"/>
</dbReference>
<evidence type="ECO:0000256" key="8">
    <source>
        <dbReference type="PIRSR" id="PIRSR001480-2"/>
    </source>
</evidence>
<dbReference type="NCBIfam" id="TIGR00218">
    <property type="entry name" value="manA"/>
    <property type="match status" value="1"/>
</dbReference>
<evidence type="ECO:0000256" key="3">
    <source>
        <dbReference type="ARBA" id="ARBA00011956"/>
    </source>
</evidence>
<evidence type="ECO:0000313" key="11">
    <source>
        <dbReference type="Proteomes" id="UP000237846"/>
    </source>
</evidence>
<gene>
    <name evidence="10" type="ORF">CLV72_104250</name>
</gene>
<dbReference type="Pfam" id="PF20511">
    <property type="entry name" value="PMI_typeI_cat"/>
    <property type="match status" value="1"/>
</dbReference>
<reference evidence="10 11" key="1">
    <citation type="submission" date="2018-03" db="EMBL/GenBank/DDBJ databases">
        <title>Genomic Encyclopedia of Archaeal and Bacterial Type Strains, Phase II (KMG-II): from individual species to whole genera.</title>
        <authorList>
            <person name="Goeker M."/>
        </authorList>
    </citation>
    <scope>NUCLEOTIDE SEQUENCE [LARGE SCALE GENOMIC DNA]</scope>
    <source>
        <strain evidence="10 11">DSM 45601</strain>
    </source>
</reference>
<evidence type="ECO:0000313" key="10">
    <source>
        <dbReference type="EMBL" id="PRX98671.1"/>
    </source>
</evidence>
<dbReference type="Proteomes" id="UP000237846">
    <property type="component" value="Unassembled WGS sequence"/>
</dbReference>
<dbReference type="OrthoDB" id="9792649at2"/>
<feature type="binding site" evidence="8">
    <location>
        <position position="99"/>
    </location>
    <ligand>
        <name>Zn(2+)</name>
        <dbReference type="ChEBI" id="CHEBI:29105"/>
    </ligand>
</feature>
<evidence type="ECO:0000259" key="9">
    <source>
        <dbReference type="Pfam" id="PF20511"/>
    </source>
</evidence>
<feature type="binding site" evidence="8">
    <location>
        <position position="101"/>
    </location>
    <ligand>
        <name>Zn(2+)</name>
        <dbReference type="ChEBI" id="CHEBI:29105"/>
    </ligand>
</feature>
<evidence type="ECO:0000256" key="2">
    <source>
        <dbReference type="ARBA" id="ARBA00010772"/>
    </source>
</evidence>
<dbReference type="Gene3D" id="1.10.441.10">
    <property type="entry name" value="Phosphomannose Isomerase, domain 2"/>
    <property type="match status" value="1"/>
</dbReference>
<dbReference type="InterPro" id="IPR046457">
    <property type="entry name" value="PMI_typeI_cat"/>
</dbReference>
<evidence type="ECO:0000256" key="4">
    <source>
        <dbReference type="ARBA" id="ARBA00022723"/>
    </source>
</evidence>
<keyword evidence="4 8" id="KW-0479">Metal-binding</keyword>
<comment type="similarity">
    <text evidence="2">Belongs to the mannose-6-phosphate isomerase type 1 family.</text>
</comment>
<evidence type="ECO:0000256" key="7">
    <source>
        <dbReference type="PIRSR" id="PIRSR001480-1"/>
    </source>
</evidence>
<dbReference type="SUPFAM" id="SSF51182">
    <property type="entry name" value="RmlC-like cupins"/>
    <property type="match status" value="1"/>
</dbReference>
<dbReference type="GO" id="GO:0005829">
    <property type="term" value="C:cytosol"/>
    <property type="evidence" value="ECO:0007669"/>
    <property type="project" value="TreeGrafter"/>
</dbReference>
<feature type="binding site" evidence="8">
    <location>
        <position position="136"/>
    </location>
    <ligand>
        <name>Zn(2+)</name>
        <dbReference type="ChEBI" id="CHEBI:29105"/>
    </ligand>
</feature>
<keyword evidence="5 8" id="KW-0862">Zinc</keyword>
<sequence length="406" mass="41993">MRPLRNQVRRYAWGSPTAIPALLGAESDGGPQAELWLGAHPGAPSEVVGDDVPGGVQPLDAYIAADPAGTLGAATAERFGARLPFLLKLLAAEQPLSLQAHPDEARARAGYAAEEDAGVPRDAAHRNYRDPHHKPEMVVALEPFEALCGFRDPARVREALAGLDAPLAAALREDLAAERPDAALRAAFTRLLTLPEEGRAGLVAQVVDGCRARLGAGSGDAHDRCVSELAERYPGDPGAVAAFLLNLVTLAPGEALFLPAGNVHAYLRGTGVEIMAGSDNVLRAGLTGKHVDPAELLDVVDFAVLPVPYVEPRKLPGGLEYRPGAAEFALRIVDLDAAVPETLPEGGPAVVLVLDGAALLRSSSGGELLLERGSSAFLDAADGPVTATGSGRMVAASVPQDADPAA</sequence>
<evidence type="ECO:0000256" key="6">
    <source>
        <dbReference type="ARBA" id="ARBA00023235"/>
    </source>
</evidence>
<dbReference type="GO" id="GO:0004476">
    <property type="term" value="F:mannose-6-phosphate isomerase activity"/>
    <property type="evidence" value="ECO:0007669"/>
    <property type="project" value="UniProtKB-EC"/>
</dbReference>
<comment type="caution">
    <text evidence="10">The sequence shown here is derived from an EMBL/GenBank/DDBJ whole genome shotgun (WGS) entry which is preliminary data.</text>
</comment>
<dbReference type="InterPro" id="IPR001250">
    <property type="entry name" value="Man6P_Isoase-1"/>
</dbReference>
<evidence type="ECO:0000256" key="5">
    <source>
        <dbReference type="ARBA" id="ARBA00022833"/>
    </source>
</evidence>
<accession>A0A2T0Q4P2</accession>
<dbReference type="PANTHER" id="PTHR10309:SF0">
    <property type="entry name" value="MANNOSE-6-PHOSPHATE ISOMERASE"/>
    <property type="match status" value="1"/>
</dbReference>
<keyword evidence="6 10" id="KW-0413">Isomerase</keyword>
<dbReference type="CDD" id="cd07011">
    <property type="entry name" value="cupin_PMI_type_I_N"/>
    <property type="match status" value="1"/>
</dbReference>
<dbReference type="PRINTS" id="PR00714">
    <property type="entry name" value="MAN6PISMRASE"/>
</dbReference>
<dbReference type="PIRSF" id="PIRSF001480">
    <property type="entry name" value="Mannose-6-phosphate_isomerase"/>
    <property type="match status" value="1"/>
</dbReference>
<dbReference type="AlphaFoldDB" id="A0A2T0Q4P2"/>
<dbReference type="GO" id="GO:0008270">
    <property type="term" value="F:zinc ion binding"/>
    <property type="evidence" value="ECO:0007669"/>
    <property type="project" value="InterPro"/>
</dbReference>
<dbReference type="PANTHER" id="PTHR10309">
    <property type="entry name" value="MANNOSE-6-PHOSPHATE ISOMERASE"/>
    <property type="match status" value="1"/>
</dbReference>
<name>A0A2T0Q4P2_9ACTN</name>
<keyword evidence="11" id="KW-1185">Reference proteome</keyword>
<proteinExistence type="inferred from homology"/>
<comment type="cofactor">
    <cofactor evidence="8">
        <name>Zn(2+)</name>
        <dbReference type="ChEBI" id="CHEBI:29105"/>
    </cofactor>
    <text evidence="8">Binds 1 zinc ion per subunit.</text>
</comment>
<feature type="domain" description="Phosphomannose isomerase type I catalytic" evidence="9">
    <location>
        <begin position="3"/>
        <end position="151"/>
    </location>
</feature>
<dbReference type="EC" id="5.3.1.8" evidence="3"/>
<dbReference type="InterPro" id="IPR014710">
    <property type="entry name" value="RmlC-like_jellyroll"/>
</dbReference>
<dbReference type="GO" id="GO:0005975">
    <property type="term" value="P:carbohydrate metabolic process"/>
    <property type="evidence" value="ECO:0007669"/>
    <property type="project" value="InterPro"/>
</dbReference>
<feature type="binding site" evidence="8">
    <location>
        <position position="264"/>
    </location>
    <ligand>
        <name>Zn(2+)</name>
        <dbReference type="ChEBI" id="CHEBI:29105"/>
    </ligand>
</feature>
<comment type="catalytic activity">
    <reaction evidence="1">
        <text>D-mannose 6-phosphate = D-fructose 6-phosphate</text>
        <dbReference type="Rhea" id="RHEA:12356"/>
        <dbReference type="ChEBI" id="CHEBI:58735"/>
        <dbReference type="ChEBI" id="CHEBI:61527"/>
        <dbReference type="EC" id="5.3.1.8"/>
    </reaction>
</comment>
<evidence type="ECO:0000256" key="1">
    <source>
        <dbReference type="ARBA" id="ARBA00000757"/>
    </source>
</evidence>
<organism evidence="10 11">
    <name type="scientific">Allonocardiopsis opalescens</name>
    <dbReference type="NCBI Taxonomy" id="1144618"/>
    <lineage>
        <taxon>Bacteria</taxon>
        <taxon>Bacillati</taxon>
        <taxon>Actinomycetota</taxon>
        <taxon>Actinomycetes</taxon>
        <taxon>Streptosporangiales</taxon>
        <taxon>Allonocardiopsis</taxon>
    </lineage>
</organism>
<dbReference type="GO" id="GO:0009298">
    <property type="term" value="P:GDP-mannose biosynthetic process"/>
    <property type="evidence" value="ECO:0007669"/>
    <property type="project" value="InterPro"/>
</dbReference>
<dbReference type="InterPro" id="IPR016305">
    <property type="entry name" value="Mannose-6-P_Isomerase"/>
</dbReference>
<feature type="active site" evidence="7">
    <location>
        <position position="283"/>
    </location>
</feature>
<dbReference type="RefSeq" id="WP_106246027.1">
    <property type="nucleotide sequence ID" value="NZ_PVZC01000004.1"/>
</dbReference>